<dbReference type="Proteomes" id="UP000694388">
    <property type="component" value="Unplaced"/>
</dbReference>
<feature type="region of interest" description="Disordered" evidence="21">
    <location>
        <begin position="815"/>
        <end position="838"/>
    </location>
</feature>
<dbReference type="GO" id="GO:0000139">
    <property type="term" value="C:Golgi membrane"/>
    <property type="evidence" value="ECO:0007669"/>
    <property type="project" value="UniProtKB-SubCell"/>
</dbReference>
<dbReference type="GO" id="GO:0030158">
    <property type="term" value="F:protein xylosyltransferase activity"/>
    <property type="evidence" value="ECO:0007669"/>
    <property type="project" value="UniProtKB-EC"/>
</dbReference>
<dbReference type="InterPro" id="IPR043538">
    <property type="entry name" value="XYLT"/>
</dbReference>
<sequence length="838" mass="95893">MGSAESRLAGRRVLRLFRRYRSSATISLLLILVQTLVLWSLSRNEMRQGHHEGHDPAGELMIIKRGRIRQDRIPAWLRQRMGLHTKLSSHTTQREIGQRIAQSKTRKTAMQETGRAMSVTTRLLLNESALQRQSGAASVWKGELLRCNLKSKDALSALARASSKQCRREITNVACLHQEGKLMPVSLTSHCPLKEKTVKPVQWLQSGEVVKGVPIRIVFMLVVHGRAVRQLHQLFSAIYHSHHYYYIHVDQRSSYLHRQMLQLAKRFANVRLTSWRMATIWGGASLLAMYLRAMKDLLNMADWTWDFFLNLSASDFPVRPNDQLVAFLSKYRDKNFLKSHGRETARFVKKQGLDRIFHECDAHMWRLGERTVPTGITMDGGSDWFALNQRTVDFIVNSKRRLVTDLKQFYAFTLLPAESFFHTLLMNSENCTNVVDNNLRLTNWNRRLGCKCQYKHIVDWCGCSPNDFKPADFNRFKELTRPTFFARKFEASVSQSIISWLHTDLYGSLHNDSTSLLAYWENVFDKADGLRVLSDTALTFYHAFFHLGLAIFDLDHQNPHTCSFAAVGHPSMVHLYFWEDRFQGYLVQQSAMCRATGKFEVLEALLTRKALYQAHRPSLLPRLLRVEVGSAWDPKERLFRNFGGLLGPYDEPASVQWWGPGPNCSATVVWLDPMHVVASAYELRVDKGVEVSHHRPLLKKPLRPGAWSLRILQGWELIAEKTFLVLPVTFRKGQPMSQDQASQANMGPPGNSYGESDLRWLLRLLGLPESPTTMPTRLPPLLPWLHRLLRTFWQPAGLCAVSPSECPHLPQCTATSWSSHYPDPKSQLGPVGPDGRLT</sequence>
<dbReference type="UniPathway" id="UPA00756"/>
<evidence type="ECO:0000256" key="13">
    <source>
        <dbReference type="ARBA" id="ARBA00022968"/>
    </source>
</evidence>
<evidence type="ECO:0000256" key="15">
    <source>
        <dbReference type="ARBA" id="ARBA00023034"/>
    </source>
</evidence>
<name>A0A8C4Q0H6_EPTBU</name>
<feature type="domain" description="Xylosyltransferase C-terminal" evidence="23">
    <location>
        <begin position="505"/>
        <end position="678"/>
    </location>
</feature>
<keyword evidence="17" id="KW-1015">Disulfide bond</keyword>
<keyword evidence="12" id="KW-0256">Endoplasmic reticulum</keyword>
<evidence type="ECO:0000256" key="21">
    <source>
        <dbReference type="SAM" id="MobiDB-lite"/>
    </source>
</evidence>
<evidence type="ECO:0000256" key="8">
    <source>
        <dbReference type="ARBA" id="ARBA00022676"/>
    </source>
</evidence>
<evidence type="ECO:0000256" key="5">
    <source>
        <dbReference type="ARBA" id="ARBA00010195"/>
    </source>
</evidence>
<keyword evidence="10 22" id="KW-0812">Transmembrane</keyword>
<dbReference type="InterPro" id="IPR024448">
    <property type="entry name" value="XylT_C"/>
</dbReference>
<comment type="catalytic activity">
    <reaction evidence="20">
        <text>UDP-alpha-D-xylose + L-seryl-[protein] = 3-O-(beta-D-xylosyl)-L-seryl-[protein] + UDP + H(+)</text>
        <dbReference type="Rhea" id="RHEA:50192"/>
        <dbReference type="Rhea" id="RHEA-COMP:9863"/>
        <dbReference type="Rhea" id="RHEA-COMP:12567"/>
        <dbReference type="ChEBI" id="CHEBI:15378"/>
        <dbReference type="ChEBI" id="CHEBI:29999"/>
        <dbReference type="ChEBI" id="CHEBI:57632"/>
        <dbReference type="ChEBI" id="CHEBI:58223"/>
        <dbReference type="ChEBI" id="CHEBI:132085"/>
        <dbReference type="EC" id="2.4.2.26"/>
    </reaction>
</comment>
<evidence type="ECO:0000256" key="7">
    <source>
        <dbReference type="ARBA" id="ARBA00011972"/>
    </source>
</evidence>
<evidence type="ECO:0000256" key="1">
    <source>
        <dbReference type="ARBA" id="ARBA00004323"/>
    </source>
</evidence>
<evidence type="ECO:0000256" key="17">
    <source>
        <dbReference type="ARBA" id="ARBA00023157"/>
    </source>
</evidence>
<comment type="subunit">
    <text evidence="6">Monomer.</text>
</comment>
<keyword evidence="14 22" id="KW-1133">Transmembrane helix</keyword>
<dbReference type="GO" id="GO:0015012">
    <property type="term" value="P:heparan sulfate proteoglycan biosynthetic process"/>
    <property type="evidence" value="ECO:0007669"/>
    <property type="project" value="UniProtKB-UniPathway"/>
</dbReference>
<keyword evidence="25" id="KW-1185">Reference proteome</keyword>
<evidence type="ECO:0000256" key="6">
    <source>
        <dbReference type="ARBA" id="ARBA00011245"/>
    </source>
</evidence>
<dbReference type="GO" id="GO:0046872">
    <property type="term" value="F:metal ion binding"/>
    <property type="evidence" value="ECO:0007669"/>
    <property type="project" value="UniProtKB-KW"/>
</dbReference>
<dbReference type="InterPro" id="IPR003406">
    <property type="entry name" value="Glyco_trans_14"/>
</dbReference>
<evidence type="ECO:0000256" key="12">
    <source>
        <dbReference type="ARBA" id="ARBA00022824"/>
    </source>
</evidence>
<keyword evidence="16 22" id="KW-0472">Membrane</keyword>
<comment type="subcellular location">
    <subcellularLocation>
        <location evidence="2">Endoplasmic reticulum membrane</location>
        <topology evidence="2">Single-pass type II membrane protein</topology>
    </subcellularLocation>
    <subcellularLocation>
        <location evidence="1">Golgi apparatus membrane</location>
        <topology evidence="1">Single-pass type II membrane protein</topology>
    </subcellularLocation>
</comment>
<evidence type="ECO:0000256" key="20">
    <source>
        <dbReference type="ARBA" id="ARBA00047847"/>
    </source>
</evidence>
<evidence type="ECO:0000256" key="4">
    <source>
        <dbReference type="ARBA" id="ARBA00005093"/>
    </source>
</evidence>
<dbReference type="PANTHER" id="PTHR46025:SF3">
    <property type="entry name" value="XYLOSYLTRANSFERASE OXT"/>
    <property type="match status" value="1"/>
</dbReference>
<evidence type="ECO:0000313" key="25">
    <source>
        <dbReference type="Proteomes" id="UP000694388"/>
    </source>
</evidence>
<evidence type="ECO:0000259" key="23">
    <source>
        <dbReference type="Pfam" id="PF12529"/>
    </source>
</evidence>
<evidence type="ECO:0000256" key="14">
    <source>
        <dbReference type="ARBA" id="ARBA00022989"/>
    </source>
</evidence>
<evidence type="ECO:0000256" key="19">
    <source>
        <dbReference type="ARBA" id="ARBA00042865"/>
    </source>
</evidence>
<dbReference type="GO" id="GO:0050650">
    <property type="term" value="P:chondroitin sulfate proteoglycan biosynthetic process"/>
    <property type="evidence" value="ECO:0007669"/>
    <property type="project" value="TreeGrafter"/>
</dbReference>
<keyword evidence="11" id="KW-0479">Metal-binding</keyword>
<evidence type="ECO:0000256" key="18">
    <source>
        <dbReference type="ARBA" id="ARBA00023180"/>
    </source>
</evidence>
<organism evidence="24 25">
    <name type="scientific">Eptatretus burgeri</name>
    <name type="common">Inshore hagfish</name>
    <dbReference type="NCBI Taxonomy" id="7764"/>
    <lineage>
        <taxon>Eukaryota</taxon>
        <taxon>Metazoa</taxon>
        <taxon>Chordata</taxon>
        <taxon>Craniata</taxon>
        <taxon>Vertebrata</taxon>
        <taxon>Cyclostomata</taxon>
        <taxon>Myxini</taxon>
        <taxon>Myxiniformes</taxon>
        <taxon>Myxinidae</taxon>
        <taxon>Eptatretinae</taxon>
        <taxon>Eptatretus</taxon>
    </lineage>
</organism>
<proteinExistence type="inferred from homology"/>
<evidence type="ECO:0000256" key="10">
    <source>
        <dbReference type="ARBA" id="ARBA00022692"/>
    </source>
</evidence>
<keyword evidence="15" id="KW-0333">Golgi apparatus</keyword>
<feature type="transmembrane region" description="Helical" evidence="22">
    <location>
        <begin position="20"/>
        <end position="41"/>
    </location>
</feature>
<evidence type="ECO:0000256" key="9">
    <source>
        <dbReference type="ARBA" id="ARBA00022679"/>
    </source>
</evidence>
<evidence type="ECO:0000256" key="3">
    <source>
        <dbReference type="ARBA" id="ARBA00004840"/>
    </source>
</evidence>
<evidence type="ECO:0000256" key="16">
    <source>
        <dbReference type="ARBA" id="ARBA00023136"/>
    </source>
</evidence>
<comment type="pathway">
    <text evidence="3">Glycan metabolism; chondroitin sulfate biosynthesis.</text>
</comment>
<keyword evidence="8" id="KW-0328">Glycosyltransferase</keyword>
<keyword evidence="9" id="KW-0808">Transferase</keyword>
<dbReference type="EC" id="2.4.2.26" evidence="7"/>
<comment type="similarity">
    <text evidence="5">Belongs to the glycosyltransferase 14 family. XylT subfamily.</text>
</comment>
<comment type="pathway">
    <text evidence="4">Glycan metabolism; heparan sulfate biosynthesis.</text>
</comment>
<dbReference type="Pfam" id="PF12529">
    <property type="entry name" value="Xylo_C"/>
    <property type="match status" value="1"/>
</dbReference>
<evidence type="ECO:0000256" key="11">
    <source>
        <dbReference type="ARBA" id="ARBA00022723"/>
    </source>
</evidence>
<keyword evidence="13" id="KW-0735">Signal-anchor</keyword>
<reference evidence="24" key="1">
    <citation type="submission" date="2025-08" db="UniProtKB">
        <authorList>
            <consortium name="Ensembl"/>
        </authorList>
    </citation>
    <scope>IDENTIFICATION</scope>
</reference>
<dbReference type="GO" id="GO:0005789">
    <property type="term" value="C:endoplasmic reticulum membrane"/>
    <property type="evidence" value="ECO:0007669"/>
    <property type="project" value="UniProtKB-SubCell"/>
</dbReference>
<dbReference type="Ensembl" id="ENSEBUT00000008604.1">
    <property type="protein sequence ID" value="ENSEBUP00000008111.1"/>
    <property type="gene ID" value="ENSEBUG00000005271.1"/>
</dbReference>
<protein>
    <recommendedName>
        <fullName evidence="7">protein xylosyltransferase</fullName>
        <ecNumber evidence="7">2.4.2.26</ecNumber>
    </recommendedName>
    <alternativeName>
        <fullName evidence="19">Peptide O-xylosyltransferase</fullName>
    </alternativeName>
</protein>
<dbReference type="OMA" id="WENAHDI"/>
<dbReference type="GeneTree" id="ENSGT00940000158326"/>
<accession>A0A8C4Q0H6</accession>
<dbReference type="UniPathway" id="UPA00755"/>
<evidence type="ECO:0000313" key="24">
    <source>
        <dbReference type="Ensembl" id="ENSEBUP00000008111.1"/>
    </source>
</evidence>
<evidence type="ECO:0000256" key="2">
    <source>
        <dbReference type="ARBA" id="ARBA00004648"/>
    </source>
</evidence>
<dbReference type="AlphaFoldDB" id="A0A8C4Q0H6"/>
<dbReference type="Pfam" id="PF02485">
    <property type="entry name" value="Branch"/>
    <property type="match status" value="1"/>
</dbReference>
<reference evidence="24" key="2">
    <citation type="submission" date="2025-09" db="UniProtKB">
        <authorList>
            <consortium name="Ensembl"/>
        </authorList>
    </citation>
    <scope>IDENTIFICATION</scope>
</reference>
<dbReference type="PANTHER" id="PTHR46025">
    <property type="entry name" value="XYLOSYLTRANSFERASE OXT"/>
    <property type="match status" value="1"/>
</dbReference>
<evidence type="ECO:0000256" key="22">
    <source>
        <dbReference type="SAM" id="Phobius"/>
    </source>
</evidence>
<keyword evidence="18" id="KW-0325">Glycoprotein</keyword>